<dbReference type="PATRIC" id="fig|1461584.3.peg.1938"/>
<dbReference type="InterPro" id="IPR041916">
    <property type="entry name" value="Anti_sigma_zinc_sf"/>
</dbReference>
<reference evidence="4" key="1">
    <citation type="submission" date="2014-07" db="EMBL/GenBank/DDBJ databases">
        <authorList>
            <person name="Urmite Genomes Urmite Genomes"/>
        </authorList>
    </citation>
    <scope>NUCLEOTIDE SEQUENCE</scope>
    <source>
        <strain evidence="4">11W110_air</strain>
    </source>
</reference>
<feature type="domain" description="Putative zinc-finger" evidence="3">
    <location>
        <begin position="15"/>
        <end position="45"/>
    </location>
</feature>
<protein>
    <submittedName>
        <fullName evidence="4">Anti-sigma factor RsrA</fullName>
    </submittedName>
</protein>
<evidence type="ECO:0000256" key="1">
    <source>
        <dbReference type="ARBA" id="ARBA00023015"/>
    </source>
</evidence>
<evidence type="ECO:0000259" key="3">
    <source>
        <dbReference type="Pfam" id="PF13490"/>
    </source>
</evidence>
<proteinExistence type="predicted"/>
<dbReference type="Pfam" id="PF13490">
    <property type="entry name" value="zf-HC2"/>
    <property type="match status" value="1"/>
</dbReference>
<sequence length="87" mass="9741">MSDCQRLGDCDDARIERLYEYLDGALSHEDLVEIKEHLEGCTECAREHDLECVIRSVVKRSCTEAAPQTLKAGILARINQIQAAADH</sequence>
<accession>A0A078MUV8</accession>
<keyword evidence="2" id="KW-0804">Transcription</keyword>
<dbReference type="Gene3D" id="1.10.10.1320">
    <property type="entry name" value="Anti-sigma factor, zinc-finger domain"/>
    <property type="match status" value="1"/>
</dbReference>
<dbReference type="InterPro" id="IPR027383">
    <property type="entry name" value="Znf_put"/>
</dbReference>
<dbReference type="NCBIfam" id="TIGR03988">
    <property type="entry name" value="antisig_RsrA"/>
    <property type="match status" value="1"/>
</dbReference>
<gene>
    <name evidence="4" type="primary">rsrA</name>
    <name evidence="4" type="ORF">BN1051_01962</name>
</gene>
<evidence type="ECO:0000256" key="2">
    <source>
        <dbReference type="ARBA" id="ARBA00023163"/>
    </source>
</evidence>
<dbReference type="AlphaFoldDB" id="A0A078MUV8"/>
<name>A0A078MUV8_9MICC</name>
<organism evidence="4">
    <name type="scientific">Arthrobacter saudimassiliensis</name>
    <dbReference type="NCBI Taxonomy" id="1461584"/>
    <lineage>
        <taxon>Bacteria</taxon>
        <taxon>Bacillati</taxon>
        <taxon>Actinomycetota</taxon>
        <taxon>Actinomycetes</taxon>
        <taxon>Micrococcales</taxon>
        <taxon>Micrococcaceae</taxon>
        <taxon>Arthrobacter</taxon>
    </lineage>
</organism>
<evidence type="ECO:0000313" key="4">
    <source>
        <dbReference type="EMBL" id="CEA08606.1"/>
    </source>
</evidence>
<dbReference type="EMBL" id="LN483071">
    <property type="protein sequence ID" value="CEA08606.1"/>
    <property type="molecule type" value="Genomic_DNA"/>
</dbReference>
<keyword evidence="1" id="KW-0805">Transcription regulation</keyword>
<dbReference type="InterPro" id="IPR024020">
    <property type="entry name" value="Anit_sigma_mycothiol_RsrA"/>
</dbReference>